<dbReference type="AlphaFoldDB" id="A0A5B7DW98"/>
<proteinExistence type="predicted"/>
<evidence type="ECO:0000313" key="2">
    <source>
        <dbReference type="Proteomes" id="UP000324222"/>
    </source>
</evidence>
<name>A0A5B7DW98_PORTR</name>
<evidence type="ECO:0000313" key="1">
    <source>
        <dbReference type="EMBL" id="MPC25283.1"/>
    </source>
</evidence>
<protein>
    <submittedName>
        <fullName evidence="1">Uncharacterized protein</fullName>
    </submittedName>
</protein>
<sequence length="87" mass="9203">MEGRGDRGAERGGGGWCRRLGDGLWWRCRCSSQGQVAVAVGAALLLLSLSAGQDVLEGLRVAGEDWVEQRGPYTLPGRCEACGVIAE</sequence>
<dbReference type="Proteomes" id="UP000324222">
    <property type="component" value="Unassembled WGS sequence"/>
</dbReference>
<dbReference type="EMBL" id="VSRR010001442">
    <property type="protein sequence ID" value="MPC25283.1"/>
    <property type="molecule type" value="Genomic_DNA"/>
</dbReference>
<accession>A0A5B7DW98</accession>
<keyword evidence="2" id="KW-1185">Reference proteome</keyword>
<reference evidence="1 2" key="1">
    <citation type="submission" date="2019-05" db="EMBL/GenBank/DDBJ databases">
        <title>Another draft genome of Portunus trituberculatus and its Hox gene families provides insights of decapod evolution.</title>
        <authorList>
            <person name="Jeong J.-H."/>
            <person name="Song I."/>
            <person name="Kim S."/>
            <person name="Choi T."/>
            <person name="Kim D."/>
            <person name="Ryu S."/>
            <person name="Kim W."/>
        </authorList>
    </citation>
    <scope>NUCLEOTIDE SEQUENCE [LARGE SCALE GENOMIC DNA]</scope>
    <source>
        <tissue evidence="1">Muscle</tissue>
    </source>
</reference>
<gene>
    <name evidence="1" type="ORF">E2C01_018388</name>
</gene>
<comment type="caution">
    <text evidence="1">The sequence shown here is derived from an EMBL/GenBank/DDBJ whole genome shotgun (WGS) entry which is preliminary data.</text>
</comment>
<organism evidence="1 2">
    <name type="scientific">Portunus trituberculatus</name>
    <name type="common">Swimming crab</name>
    <name type="synonym">Neptunus trituberculatus</name>
    <dbReference type="NCBI Taxonomy" id="210409"/>
    <lineage>
        <taxon>Eukaryota</taxon>
        <taxon>Metazoa</taxon>
        <taxon>Ecdysozoa</taxon>
        <taxon>Arthropoda</taxon>
        <taxon>Crustacea</taxon>
        <taxon>Multicrustacea</taxon>
        <taxon>Malacostraca</taxon>
        <taxon>Eumalacostraca</taxon>
        <taxon>Eucarida</taxon>
        <taxon>Decapoda</taxon>
        <taxon>Pleocyemata</taxon>
        <taxon>Brachyura</taxon>
        <taxon>Eubrachyura</taxon>
        <taxon>Portunoidea</taxon>
        <taxon>Portunidae</taxon>
        <taxon>Portuninae</taxon>
        <taxon>Portunus</taxon>
    </lineage>
</organism>